<evidence type="ECO:0000256" key="5">
    <source>
        <dbReference type="ARBA" id="ARBA00022598"/>
    </source>
</evidence>
<dbReference type="SUPFAM" id="SSF56801">
    <property type="entry name" value="Acetyl-CoA synthetase-like"/>
    <property type="match status" value="3"/>
</dbReference>
<dbReference type="PROSITE" id="PS50075">
    <property type="entry name" value="CARRIER"/>
    <property type="match status" value="2"/>
</dbReference>
<dbReference type="InterPro" id="IPR042099">
    <property type="entry name" value="ANL_N_sf"/>
</dbReference>
<evidence type="ECO:0000313" key="12">
    <source>
        <dbReference type="Proteomes" id="UP000006620"/>
    </source>
</evidence>
<reference evidence="11 12" key="2">
    <citation type="journal article" date="2013" name="Genome Announc.">
        <title>Genome Sequence of Growth-Improving Paenibacillus mucilaginosus Strain KNP414.</title>
        <authorList>
            <person name="Lu J.J."/>
            <person name="Wang J.F."/>
            <person name="Hu X.F."/>
        </authorList>
    </citation>
    <scope>NUCLEOTIDE SEQUENCE [LARGE SCALE GENOMIC DNA]</scope>
    <source>
        <strain evidence="11 12">KNP414</strain>
    </source>
</reference>
<accession>F8FHU6</accession>
<dbReference type="PROSITE" id="PS00455">
    <property type="entry name" value="AMP_BINDING"/>
    <property type="match status" value="2"/>
</dbReference>
<dbReference type="Gene3D" id="3.30.559.30">
    <property type="entry name" value="Nonribosomal peptide synthetase, condensation domain"/>
    <property type="match status" value="4"/>
</dbReference>
<dbReference type="EMBL" id="CP002869">
    <property type="protein sequence ID" value="AEI42803.1"/>
    <property type="molecule type" value="Genomic_DNA"/>
</dbReference>
<dbReference type="Gene3D" id="3.30.559.10">
    <property type="entry name" value="Chloramphenicol acetyltransferase-like domain"/>
    <property type="match status" value="4"/>
</dbReference>
<dbReference type="CDD" id="cd05930">
    <property type="entry name" value="A_NRPS"/>
    <property type="match status" value="2"/>
</dbReference>
<sequence length="3331" mass="363359">MTLNTLLQTAWGLVLQRYSGQRDAVFGGVVSGRPSGLPGVEGMIGLFINTLPVRVTCSAGDTAADVLRRVQEEALASQAYAYYPLHEIQARCTSVRELIDHLLIFENYPVPARAETDGGTEEAGLEITGFEAEERTNYDLTVMIQPGEELRIHFDYNGRTYEEEAMRRLQGHWMGLLEQIAANPVLPVEELEVLTAAERDVMLYGWNATAVELPEQATLPALLQAQAERTPEAPAVVYGGAAWTYGQLHGRSNAIARWLGDRGVKREERVGVLMSRTPQLIAGLLGILKAGGAYVPMDPSLPAERLEAMLRDAGIRVVLSETAQRGVLDGLREIPLREVLCLDAAEKASARFGVLPVEDGIRPPAAGLRETAAALEEAAEARNTADDLPSSNRELLWAAGAEQSSASALDFAAAEQSASGVLQADGSEVAQGSAMVYTCASALDAYSVEAVETDVRPEDSAYVMYTSGTTGTPKGVVVEHRNVVNFIAGMLRELPFGEGRSMLGITTVSFDIFVTESWVPLACGMKIVLAGEAEQEDAGLLAELLAQQPVQMLQTTPSRLQMLLGDGRSAAQLHPLDAVLVGGEPLPASLPRALGAYTEAAVYNMYGPTETTVWSTYDRVKAGERITIGRPIANTQVYVVNASLQPQPVGAAGELCIGGAGVAREYGARAELTAEKFVESPFVPGERMYRTGDLARWLPDGRLEHLGRIDHQVKIRGYRIELGEIEAKLLQAEGVREAVVTVLAAEGAEAAQELCAYVTGERELAASELRGRLAAVLPSYMIPSYFVQLAELPLTTSGKVDRRRLPRPDAASSAGAEKGYIAPRNAVEAQLADLWQEVLGVERVSIREDFFELGGHSLRAMTLISRIHQAMGAELPLRQLFLTPTVEGLAAAVEAAGAGTYEGLQPAPKQAYYPLTSAQKRLYVLQQLEGAELSYNMPAALKLTGRLDRTRLEQALRAMIARHDVLRTSFAVVDGEPVQLVREAVEFAVGYEEAEEHQAEERIRAFLQPFDLAEAPLLRAAVIRLAAEEHLLLLDLHHIVSDGASMSLFVEEFTQLYAGRTPEPLRLQYKDYAVWQSEFRRSDAYARQRAYWLGRFTDGELPVLNLPADHPRPPQRSFAGGLVEFRLDGKLAGAVRQLARESGATVYMVLLAAYGVLLSRLSGQEDLIVGSPVAGRPHADLQPMLGMFVNTLALRTEPAADKTFAAYLEEVKRSALEAFEHGEYPFEELVEGVVRQRDLSRNPLFDAMFVLQNTEKAELALPGLELASYPLAYNTAKFDLTLSVTEQDEDMHCALEYASGLFEKATAERWAGHWTELLRQVTGNPQVTLGRARLLTAEQRERLLAAPPATGAAASQASRTLHGLFEAQAARTPEHTALECGGRSWTYRQLNERSNAIAWALRHHGAGPDRIVAVHCGRSLEMASALLGVLKSGAAYLPLSVEDPAERRNHLLADSGALLLLTDSVTEAPCPVVSLQDRELMDFVPENPEASAGPEHLAYVIYTSGTTGQPKGVLVEHRGIVHTLCWKTSTYGFECGRALHASPYVFDAFLPHFFGPLLTGATIVLLRDEELKDPGILVNALVEREITHAQFTTGMFSALLELLPSRLPALRSVVVGGERITSALIENMMKYDGVAWVSEYGPTENSVVSAALPILHPGQAHGLGQPIGLTKAYVLSEQGELQPHGVPGELCLSGPGLARGYLGQPELTARKFIRHPFLPGERLYRTGDLVRLLADGSMEYIGRMDDQVKIRGHRIELGEIESRMREMDGVTEAVVQARADEQGHEQLCAYVIGTPSAFAGLRARLAAALPAYMVPAHFVKLERLPLTGSGKVDYRALPKPETAAGVPYASPRTPEEQAIAEVWQQVLGVERVGRDDHFFDLGGDSIKSIQVVSRLLQAGYQLDMKDLFRYPVAAQLSLRLARVSGGTAQGEVRGRLQLTPIQRWFIARELPDSHHFNQAVMLFRPERYHADALQQAAQQIAVHHDALRAVLQKTEDGEHILHIRGTGESELFRWEEHDLRGEREWESHVERRASELQRGFRLETGPLMALGLFRCEDGDHLLIAIHHLVIDGVSWRILFEDLAAAYAEAEQSSTAVLPLKTDSFQAWSRELAWYASTPAVERQREYWAGISAAAAATAPLPKDFSAENPTLETSSQVTLQWSREETRLLLKEAHRAYGTDINDLLLAALARAAGNWSGLGRMPVMLEGHGRESVVPGMDISRTVGWFTTSYPVLLEAGLDVTIAQHIKRVKENLRTIPDKGMGYGLLRYLAQPNPSEELVCEPEISFNYLGQFDEDLERSALQLSPLSAGEAVSGRHRRTAVLEFNGMVAGGELRLNLGYSREQYRRETVERLAQLLHESLREIILHCAAKERPELTPSDLLQPGFTQEELDALTERTSALGEIENVYALTPMQQGMLFHSRLDPQAGAYVNQMHLTLRGRLDEEVLQRSWQTVIGRHAALRTSIDTGWRSQPLQVVFRRRALAVEYIDLRSMTPAEQQAQAASWMEADRLRGYDVESEMLMRVAVMETGGDTCHLLWSFHHIVMDGWCLPLVLQEVLTVYAALLRGEAPALPAAGAYSEYIAWLARQDGEAAADYWSGRLAGYEPAAALPKQQRQAGGYEARRLAWTLDAEQAARLQRTAKAQGVTLNTLLQTAWGLVLQRYSGQRDAVFGGVVSGRPSGLPGVEGMVGLFINTLPVRVTCSAGDTAADVLRRVQEEALASQAYAYYPLHEIQARCTSVRELIDHLLIFENYPVPARAETDGGTEEAGLEITGFEAEERTNYDLTVMIQPGEELRIHFDYNGRTYEEEAMRRLQGHWMGLLEQIAANPLLPVEELEVLTAAEREEVLYGWNATAVELPEQATLPALLQAQAERTPEAPAVVYGGAAWTYGQLHGRSNAIARWLGELGVKREERVGVLMSRTPQLIAGLLGILKAGGAYVPMDPSLPAERLEAMLRDAGIRVVLSETAQRGVLDGLREIPLREVLCLDAAEKASARFGVLPVEDGIRPPAAGLRETAAALEEAAEARNTADDLPSSNRELLWAAGAEQSSASALDFAAAEQSASGVLQADGSEVAQGSAMVYTCASALDAYSVEAVETDVRHDGGQRLRDVHLRHDGHAEGRGRRAPERGELHRRHAPRAAVRRGTLHARHHDGVLRYFRHRELGAARLRHEDRACGRSGAGGCGSAGGAAGAATGADAADNAFAPADAARRRAERGAAAPPGCRARRRGTAAGLAAASARGLYGSGGLQHVRADGDDRLVDIRPREGGRANHDRPPDRQYAGVCGERLAAAAAGRRGGRAVHRRSGRGAGIRGAGGADGGEIRGEPICAR</sequence>
<proteinExistence type="inferred from homology"/>
<dbReference type="InterPro" id="IPR001242">
    <property type="entry name" value="Condensation_dom"/>
</dbReference>
<dbReference type="PANTHER" id="PTHR45527">
    <property type="entry name" value="NONRIBOSOMAL PEPTIDE SYNTHETASE"/>
    <property type="match status" value="1"/>
</dbReference>
<dbReference type="PANTHER" id="PTHR45527:SF1">
    <property type="entry name" value="FATTY ACID SYNTHASE"/>
    <property type="match status" value="1"/>
</dbReference>
<dbReference type="FunFam" id="2.30.38.10:FF:000001">
    <property type="entry name" value="Non-ribosomal peptide synthetase PvdI"/>
    <property type="match status" value="2"/>
</dbReference>
<dbReference type="InterPro" id="IPR009081">
    <property type="entry name" value="PP-bd_ACP"/>
</dbReference>
<dbReference type="GO" id="GO:0017000">
    <property type="term" value="P:antibiotic biosynthetic process"/>
    <property type="evidence" value="ECO:0007669"/>
    <property type="project" value="UniProtKB-KW"/>
</dbReference>
<evidence type="ECO:0000256" key="6">
    <source>
        <dbReference type="ARBA" id="ARBA00022737"/>
    </source>
</evidence>
<dbReference type="InterPro" id="IPR010060">
    <property type="entry name" value="NRPS_synth"/>
</dbReference>
<dbReference type="Pfam" id="PF13193">
    <property type="entry name" value="AMP-binding_C"/>
    <property type="match status" value="2"/>
</dbReference>
<dbReference type="Gene3D" id="2.30.38.10">
    <property type="entry name" value="Luciferase, Domain 3"/>
    <property type="match status" value="1"/>
</dbReference>
<dbReference type="Gene3D" id="3.30.300.30">
    <property type="match status" value="2"/>
</dbReference>
<dbReference type="FunFam" id="1.10.1200.10:FF:000005">
    <property type="entry name" value="Nonribosomal peptide synthetase 1"/>
    <property type="match status" value="2"/>
</dbReference>
<name>F8FHU6_PAEMK</name>
<dbReference type="NCBIfam" id="TIGR01720">
    <property type="entry name" value="NRPS-para261"/>
    <property type="match status" value="1"/>
</dbReference>
<dbReference type="PROSITE" id="PS00012">
    <property type="entry name" value="PHOSPHOPANTETHEINE"/>
    <property type="match status" value="2"/>
</dbReference>
<dbReference type="Pfam" id="PF00550">
    <property type="entry name" value="PP-binding"/>
    <property type="match status" value="2"/>
</dbReference>
<comment type="cofactor">
    <cofactor evidence="1">
        <name>pantetheine 4'-phosphate</name>
        <dbReference type="ChEBI" id="CHEBI:47942"/>
    </cofactor>
</comment>
<keyword evidence="4" id="KW-0597">Phosphoprotein</keyword>
<dbReference type="InterPro" id="IPR025110">
    <property type="entry name" value="AMP-bd_C"/>
</dbReference>
<dbReference type="Gene3D" id="3.40.50.980">
    <property type="match status" value="4"/>
</dbReference>
<evidence type="ECO:0000256" key="2">
    <source>
        <dbReference type="ARBA" id="ARBA00006432"/>
    </source>
</evidence>
<keyword evidence="6" id="KW-0677">Repeat</keyword>
<dbReference type="PATRIC" id="fig|1036673.3.peg.3936"/>
<evidence type="ECO:0000256" key="9">
    <source>
        <dbReference type="SAM" id="MobiDB-lite"/>
    </source>
</evidence>
<dbReference type="Gene3D" id="3.40.50.12780">
    <property type="entry name" value="N-terminal domain of ligase-like"/>
    <property type="match status" value="2"/>
</dbReference>
<evidence type="ECO:0000313" key="11">
    <source>
        <dbReference type="EMBL" id="AEI42803.1"/>
    </source>
</evidence>
<dbReference type="GO" id="GO:0043041">
    <property type="term" value="P:amino acid activation for nonribosomal peptide biosynthetic process"/>
    <property type="evidence" value="ECO:0007669"/>
    <property type="project" value="TreeGrafter"/>
</dbReference>
<dbReference type="Pfam" id="PF00668">
    <property type="entry name" value="Condensation"/>
    <property type="match status" value="4"/>
</dbReference>
<dbReference type="GO" id="GO:0005737">
    <property type="term" value="C:cytoplasm"/>
    <property type="evidence" value="ECO:0007669"/>
    <property type="project" value="TreeGrafter"/>
</dbReference>
<dbReference type="GO" id="GO:0031177">
    <property type="term" value="F:phosphopantetheine binding"/>
    <property type="evidence" value="ECO:0007669"/>
    <property type="project" value="InterPro"/>
</dbReference>
<feature type="compositionally biased region" description="Gly residues" evidence="9">
    <location>
        <begin position="3308"/>
        <end position="3320"/>
    </location>
</feature>
<evidence type="ECO:0000256" key="4">
    <source>
        <dbReference type="ARBA" id="ARBA00022553"/>
    </source>
</evidence>
<dbReference type="InterPro" id="IPR020806">
    <property type="entry name" value="PKS_PP-bd"/>
</dbReference>
<feature type="domain" description="Carrier" evidence="10">
    <location>
        <begin position="1850"/>
        <end position="1924"/>
    </location>
</feature>
<evidence type="ECO:0000256" key="1">
    <source>
        <dbReference type="ARBA" id="ARBA00001957"/>
    </source>
</evidence>
<evidence type="ECO:0000256" key="8">
    <source>
        <dbReference type="ARBA" id="ARBA00023268"/>
    </source>
</evidence>
<dbReference type="SUPFAM" id="SSF52777">
    <property type="entry name" value="CoA-dependent acyltransferases"/>
    <property type="match status" value="7"/>
</dbReference>
<dbReference type="InterPro" id="IPR000873">
    <property type="entry name" value="AMP-dep_synth/lig_dom"/>
</dbReference>
<feature type="region of interest" description="Disordered" evidence="9">
    <location>
        <begin position="3296"/>
        <end position="3331"/>
    </location>
</feature>
<dbReference type="InterPro" id="IPR010071">
    <property type="entry name" value="AA_adenyl_dom"/>
</dbReference>
<evidence type="ECO:0000256" key="7">
    <source>
        <dbReference type="ARBA" id="ARBA00023194"/>
    </source>
</evidence>
<dbReference type="CDD" id="cd19543">
    <property type="entry name" value="DCL_NRPS"/>
    <property type="match status" value="1"/>
</dbReference>
<protein>
    <submittedName>
        <fullName evidence="11">Fusaricidin synthetase</fullName>
    </submittedName>
</protein>
<organism evidence="11 12">
    <name type="scientific">Paenibacillus mucilaginosus (strain KNP414)</name>
    <dbReference type="NCBI Taxonomy" id="1036673"/>
    <lineage>
        <taxon>Bacteria</taxon>
        <taxon>Bacillati</taxon>
        <taxon>Bacillota</taxon>
        <taxon>Bacilli</taxon>
        <taxon>Bacillales</taxon>
        <taxon>Paenibacillaceae</taxon>
        <taxon>Paenibacillus</taxon>
    </lineage>
</organism>
<evidence type="ECO:0000259" key="10">
    <source>
        <dbReference type="PROSITE" id="PS50075"/>
    </source>
</evidence>
<dbReference type="CDD" id="cd19534">
    <property type="entry name" value="E_NRPS"/>
    <property type="match status" value="1"/>
</dbReference>
<dbReference type="InterPro" id="IPR006162">
    <property type="entry name" value="Ppantetheine_attach_site"/>
</dbReference>
<dbReference type="SUPFAM" id="SSF47336">
    <property type="entry name" value="ACP-like"/>
    <property type="match status" value="2"/>
</dbReference>
<dbReference type="GO" id="GO:0016874">
    <property type="term" value="F:ligase activity"/>
    <property type="evidence" value="ECO:0007669"/>
    <property type="project" value="UniProtKB-KW"/>
</dbReference>
<dbReference type="InterPro" id="IPR023213">
    <property type="entry name" value="CAT-like_dom_sf"/>
</dbReference>
<dbReference type="InterPro" id="IPR020845">
    <property type="entry name" value="AMP-binding_CS"/>
</dbReference>
<dbReference type="GO" id="GO:0008610">
    <property type="term" value="P:lipid biosynthetic process"/>
    <property type="evidence" value="ECO:0007669"/>
    <property type="project" value="UniProtKB-ARBA"/>
</dbReference>
<dbReference type="Gene3D" id="1.10.1200.10">
    <property type="entry name" value="ACP-like"/>
    <property type="match status" value="2"/>
</dbReference>
<dbReference type="KEGG" id="pms:KNP414_04271"/>
<dbReference type="Proteomes" id="UP000006620">
    <property type="component" value="Chromosome"/>
</dbReference>
<dbReference type="FunFam" id="3.40.50.980:FF:000001">
    <property type="entry name" value="Non-ribosomal peptide synthetase"/>
    <property type="match status" value="1"/>
</dbReference>
<keyword evidence="3" id="KW-0596">Phosphopantetheine</keyword>
<dbReference type="NCBIfam" id="NF003417">
    <property type="entry name" value="PRK04813.1"/>
    <property type="match status" value="4"/>
</dbReference>
<evidence type="ECO:0000256" key="3">
    <source>
        <dbReference type="ARBA" id="ARBA00022450"/>
    </source>
</evidence>
<dbReference type="FunFam" id="3.30.300.30:FF:000010">
    <property type="entry name" value="Enterobactin synthetase component F"/>
    <property type="match status" value="2"/>
</dbReference>
<dbReference type="InterPro" id="IPR036736">
    <property type="entry name" value="ACP-like_sf"/>
</dbReference>
<keyword evidence="7" id="KW-0045">Antibiotic biosynthesis</keyword>
<dbReference type="GO" id="GO:0044550">
    <property type="term" value="P:secondary metabolite biosynthetic process"/>
    <property type="evidence" value="ECO:0007669"/>
    <property type="project" value="TreeGrafter"/>
</dbReference>
<reference evidence="12" key="1">
    <citation type="submission" date="2011-06" db="EMBL/GenBank/DDBJ databases">
        <title>Complete genome sequence of Paenibacillus mucilaginosus KNP414.</title>
        <authorList>
            <person name="Wang J."/>
            <person name="Hu S."/>
            <person name="Hu X."/>
            <person name="Zhang B."/>
            <person name="Dong D."/>
            <person name="Zhang S."/>
            <person name="Zhao K."/>
            <person name="Wu D."/>
        </authorList>
    </citation>
    <scope>NUCLEOTIDE SEQUENCE [LARGE SCALE GENOMIC DNA]</scope>
    <source>
        <strain evidence="12">KNP414</strain>
    </source>
</reference>
<feature type="region of interest" description="Disordered" evidence="9">
    <location>
        <begin position="3115"/>
        <end position="3139"/>
    </location>
</feature>
<feature type="compositionally biased region" description="Basic and acidic residues" evidence="9">
    <location>
        <begin position="3115"/>
        <end position="3131"/>
    </location>
</feature>
<comment type="similarity">
    <text evidence="2">Belongs to the ATP-dependent AMP-binding enzyme family.</text>
</comment>
<feature type="compositionally biased region" description="Basic residues" evidence="9">
    <location>
        <begin position="3297"/>
        <end position="3307"/>
    </location>
</feature>
<dbReference type="HOGENOM" id="CLU_000022_0_15_9"/>
<dbReference type="NCBIfam" id="TIGR01733">
    <property type="entry name" value="AA-adenyl-dom"/>
    <property type="match status" value="2"/>
</dbReference>
<keyword evidence="5" id="KW-0436">Ligase</keyword>
<keyword evidence="8" id="KW-0511">Multifunctional enzyme</keyword>
<dbReference type="SMART" id="SM00823">
    <property type="entry name" value="PKS_PP"/>
    <property type="match status" value="2"/>
</dbReference>
<dbReference type="InterPro" id="IPR045851">
    <property type="entry name" value="AMP-bd_C_sf"/>
</dbReference>
<dbReference type="CDD" id="cd19531">
    <property type="entry name" value="LCL_NRPS-like"/>
    <property type="match status" value="1"/>
</dbReference>
<dbReference type="Pfam" id="PF00501">
    <property type="entry name" value="AMP-binding"/>
    <property type="match status" value="3"/>
</dbReference>
<gene>
    <name evidence="11" type="ordered locus">KNP414_04271</name>
</gene>
<feature type="domain" description="Carrier" evidence="10">
    <location>
        <begin position="822"/>
        <end position="897"/>
    </location>
</feature>